<proteinExistence type="inferred from homology"/>
<dbReference type="Proteomes" id="UP000707356">
    <property type="component" value="Unassembled WGS sequence"/>
</dbReference>
<dbReference type="PANTHER" id="PTHR44196">
    <property type="entry name" value="DEHYDROGENASE/REDUCTASE SDR FAMILY MEMBER 7B"/>
    <property type="match status" value="1"/>
</dbReference>
<dbReference type="Gene3D" id="3.40.50.720">
    <property type="entry name" value="NAD(P)-binding Rossmann-like Domain"/>
    <property type="match status" value="1"/>
</dbReference>
<protein>
    <submittedName>
        <fullName evidence="4">SDR family oxidoreductase</fullName>
    </submittedName>
</protein>
<dbReference type="NCBIfam" id="NF005495">
    <property type="entry name" value="PRK07109.1"/>
    <property type="match status" value="1"/>
</dbReference>
<sequence>MRLKPLNQQVAVIVGASSGIGRATALESAKHGAKVVAAARSQTGLETLVGEIEQFGGSAIAVVADVAQLDQVQRIAEQAVNHYGRIDTWVHLAATAVFAPFEQITPEEFKRVIDVNLLGQVYGAMVALPHLRRTGQGALIHVSSVEARRALPLQSAYAASKHGIEGFLESLRVELQHDGVPISVTNVMPATINTPFYNKALTKLGVQPTGIPPYYQPELVADSILYAAEHPTRDMIVGDVGRVLDFLQKVSPTAVDWLLSSTAIEGQRTQTPKAASGDNNLYQPVEGYDRAKGDFSHFAIPSFLDWLDWHPIIKWGTGLGLGTLALLAIQVMNSSSEKV</sequence>
<dbReference type="PRINTS" id="PR00081">
    <property type="entry name" value="GDHRDH"/>
</dbReference>
<name>A0A951PEV9_9CYAN</name>
<keyword evidence="2" id="KW-0560">Oxidoreductase</keyword>
<evidence type="ECO:0000259" key="3">
    <source>
        <dbReference type="SMART" id="SM00822"/>
    </source>
</evidence>
<evidence type="ECO:0000313" key="4">
    <source>
        <dbReference type="EMBL" id="MBW4467750.1"/>
    </source>
</evidence>
<dbReference type="GO" id="GO:0016020">
    <property type="term" value="C:membrane"/>
    <property type="evidence" value="ECO:0007669"/>
    <property type="project" value="TreeGrafter"/>
</dbReference>
<evidence type="ECO:0000256" key="2">
    <source>
        <dbReference type="ARBA" id="ARBA00023002"/>
    </source>
</evidence>
<dbReference type="InterPro" id="IPR002347">
    <property type="entry name" value="SDR_fam"/>
</dbReference>
<evidence type="ECO:0000313" key="5">
    <source>
        <dbReference type="Proteomes" id="UP000707356"/>
    </source>
</evidence>
<reference evidence="4" key="2">
    <citation type="journal article" date="2022" name="Microbiol. Resour. Announc.">
        <title>Metagenome Sequencing to Explore Phylogenomics of Terrestrial Cyanobacteria.</title>
        <authorList>
            <person name="Ward R.D."/>
            <person name="Stajich J.E."/>
            <person name="Johansen J.R."/>
            <person name="Huntemann M."/>
            <person name="Clum A."/>
            <person name="Foster B."/>
            <person name="Foster B."/>
            <person name="Roux S."/>
            <person name="Palaniappan K."/>
            <person name="Varghese N."/>
            <person name="Mukherjee S."/>
            <person name="Reddy T.B.K."/>
            <person name="Daum C."/>
            <person name="Copeland A."/>
            <person name="Chen I.A."/>
            <person name="Ivanova N.N."/>
            <person name="Kyrpides N.C."/>
            <person name="Shapiro N."/>
            <person name="Eloe-Fadrosh E.A."/>
            <person name="Pietrasiak N."/>
        </authorList>
    </citation>
    <scope>NUCLEOTIDE SEQUENCE</scope>
    <source>
        <strain evidence="4">GSE-TBD4-15B</strain>
    </source>
</reference>
<comment type="caution">
    <text evidence="4">The sequence shown here is derived from an EMBL/GenBank/DDBJ whole genome shotgun (WGS) entry which is preliminary data.</text>
</comment>
<accession>A0A951PEV9</accession>
<dbReference type="InterPro" id="IPR020904">
    <property type="entry name" value="Sc_DH/Rdtase_CS"/>
</dbReference>
<dbReference type="AlphaFoldDB" id="A0A951PEV9"/>
<reference evidence="4" key="1">
    <citation type="submission" date="2021-05" db="EMBL/GenBank/DDBJ databases">
        <authorList>
            <person name="Pietrasiak N."/>
            <person name="Ward R."/>
            <person name="Stajich J.E."/>
            <person name="Kurbessoian T."/>
        </authorList>
    </citation>
    <scope>NUCLEOTIDE SEQUENCE</scope>
    <source>
        <strain evidence="4">GSE-TBD4-15B</strain>
    </source>
</reference>
<dbReference type="CDD" id="cd05360">
    <property type="entry name" value="SDR_c3"/>
    <property type="match status" value="1"/>
</dbReference>
<organism evidence="4 5">
    <name type="scientific">Pegethrix bostrychoides GSE-TBD4-15B</name>
    <dbReference type="NCBI Taxonomy" id="2839662"/>
    <lineage>
        <taxon>Bacteria</taxon>
        <taxon>Bacillati</taxon>
        <taxon>Cyanobacteriota</taxon>
        <taxon>Cyanophyceae</taxon>
        <taxon>Oculatellales</taxon>
        <taxon>Oculatellaceae</taxon>
        <taxon>Pegethrix</taxon>
    </lineage>
</organism>
<feature type="domain" description="Ketoreductase" evidence="3">
    <location>
        <begin position="9"/>
        <end position="190"/>
    </location>
</feature>
<dbReference type="PROSITE" id="PS00061">
    <property type="entry name" value="ADH_SHORT"/>
    <property type="match status" value="1"/>
</dbReference>
<dbReference type="EMBL" id="JAHHHV010000080">
    <property type="protein sequence ID" value="MBW4467750.1"/>
    <property type="molecule type" value="Genomic_DNA"/>
</dbReference>
<dbReference type="InterPro" id="IPR036291">
    <property type="entry name" value="NAD(P)-bd_dom_sf"/>
</dbReference>
<dbReference type="GO" id="GO:0016491">
    <property type="term" value="F:oxidoreductase activity"/>
    <property type="evidence" value="ECO:0007669"/>
    <property type="project" value="UniProtKB-KW"/>
</dbReference>
<dbReference type="Pfam" id="PF00106">
    <property type="entry name" value="adh_short"/>
    <property type="match status" value="1"/>
</dbReference>
<gene>
    <name evidence="4" type="ORF">KME07_20170</name>
</gene>
<dbReference type="PANTHER" id="PTHR44196:SF1">
    <property type="entry name" value="DEHYDROGENASE_REDUCTASE SDR FAMILY MEMBER 7B"/>
    <property type="match status" value="1"/>
</dbReference>
<dbReference type="SUPFAM" id="SSF51735">
    <property type="entry name" value="NAD(P)-binding Rossmann-fold domains"/>
    <property type="match status" value="1"/>
</dbReference>
<evidence type="ECO:0000256" key="1">
    <source>
        <dbReference type="ARBA" id="ARBA00006484"/>
    </source>
</evidence>
<comment type="similarity">
    <text evidence="1">Belongs to the short-chain dehydrogenases/reductases (SDR) family.</text>
</comment>
<dbReference type="SMART" id="SM00822">
    <property type="entry name" value="PKS_KR"/>
    <property type="match status" value="1"/>
</dbReference>
<dbReference type="InterPro" id="IPR057326">
    <property type="entry name" value="KR_dom"/>
</dbReference>